<accession>A0A1G9EJL5</accession>
<keyword evidence="2" id="KW-1185">Reference proteome</keyword>
<dbReference type="AlphaFoldDB" id="A0A1G9EJL5"/>
<dbReference type="SUPFAM" id="SSF53474">
    <property type="entry name" value="alpha/beta-Hydrolases"/>
    <property type="match status" value="1"/>
</dbReference>
<evidence type="ECO:0000313" key="1">
    <source>
        <dbReference type="EMBL" id="SDK76350.1"/>
    </source>
</evidence>
<dbReference type="STRING" id="683260.SAMN05421874_11113"/>
<organism evidence="1 2">
    <name type="scientific">Nonomuraea maritima</name>
    <dbReference type="NCBI Taxonomy" id="683260"/>
    <lineage>
        <taxon>Bacteria</taxon>
        <taxon>Bacillati</taxon>
        <taxon>Actinomycetota</taxon>
        <taxon>Actinomycetes</taxon>
        <taxon>Streptosporangiales</taxon>
        <taxon>Streptosporangiaceae</taxon>
        <taxon>Nonomuraea</taxon>
    </lineage>
</organism>
<dbReference type="Gene3D" id="3.40.50.1820">
    <property type="entry name" value="alpha/beta hydrolase"/>
    <property type="match status" value="1"/>
</dbReference>
<evidence type="ECO:0000313" key="2">
    <source>
        <dbReference type="Proteomes" id="UP000198683"/>
    </source>
</evidence>
<dbReference type="EMBL" id="FNFB01000011">
    <property type="protein sequence ID" value="SDK76350.1"/>
    <property type="molecule type" value="Genomic_DNA"/>
</dbReference>
<proteinExistence type="predicted"/>
<dbReference type="Proteomes" id="UP000198683">
    <property type="component" value="Unassembled WGS sequence"/>
</dbReference>
<gene>
    <name evidence="1" type="ORF">SAMN05421874_11113</name>
</gene>
<sequence>MTPGEVREKVDEIAGVPALVRFHGEPERAAERGTVLFYHGFSGHKERMTGYLTGIAEGGFLTIGLDAVGHGARRRPDFDEVFSDER</sequence>
<evidence type="ECO:0008006" key="3">
    <source>
        <dbReference type="Google" id="ProtNLM"/>
    </source>
</evidence>
<protein>
    <recommendedName>
        <fullName evidence="3">Serine aminopeptidase, S33</fullName>
    </recommendedName>
</protein>
<name>A0A1G9EJL5_9ACTN</name>
<dbReference type="OrthoDB" id="63519at2"/>
<reference evidence="1 2" key="1">
    <citation type="submission" date="2016-10" db="EMBL/GenBank/DDBJ databases">
        <authorList>
            <person name="de Groot N.N."/>
        </authorList>
    </citation>
    <scope>NUCLEOTIDE SEQUENCE [LARGE SCALE GENOMIC DNA]</scope>
    <source>
        <strain evidence="1 2">CGMCC 4.5681</strain>
    </source>
</reference>
<dbReference type="RefSeq" id="WP_143022102.1">
    <property type="nucleotide sequence ID" value="NZ_FNFB01000011.1"/>
</dbReference>
<dbReference type="InterPro" id="IPR029058">
    <property type="entry name" value="AB_hydrolase_fold"/>
</dbReference>